<sequence length="72" mass="8404">MIWSCFRPVTVRNKSVMVDFDRHRPLLSSISLAATRKREKKREPSTIGEPQDGIVDKEILARRRLLRCNLLV</sequence>
<proteinExistence type="predicted"/>
<dbReference type="Proteomes" id="UP000287651">
    <property type="component" value="Unassembled WGS sequence"/>
</dbReference>
<accession>A0A426XH01</accession>
<reference evidence="1 2" key="1">
    <citation type="journal article" date="2014" name="Agronomy (Basel)">
        <title>A Draft Genome Sequence for Ensete ventricosum, the Drought-Tolerant Tree Against Hunger.</title>
        <authorList>
            <person name="Harrison J."/>
            <person name="Moore K.A."/>
            <person name="Paszkiewicz K."/>
            <person name="Jones T."/>
            <person name="Grant M."/>
            <person name="Ambacheew D."/>
            <person name="Muzemil S."/>
            <person name="Studholme D.J."/>
        </authorList>
    </citation>
    <scope>NUCLEOTIDE SEQUENCE [LARGE SCALE GENOMIC DNA]</scope>
</reference>
<organism evidence="1 2">
    <name type="scientific">Ensete ventricosum</name>
    <name type="common">Abyssinian banana</name>
    <name type="synonym">Musa ensete</name>
    <dbReference type="NCBI Taxonomy" id="4639"/>
    <lineage>
        <taxon>Eukaryota</taxon>
        <taxon>Viridiplantae</taxon>
        <taxon>Streptophyta</taxon>
        <taxon>Embryophyta</taxon>
        <taxon>Tracheophyta</taxon>
        <taxon>Spermatophyta</taxon>
        <taxon>Magnoliopsida</taxon>
        <taxon>Liliopsida</taxon>
        <taxon>Zingiberales</taxon>
        <taxon>Musaceae</taxon>
        <taxon>Ensete</taxon>
    </lineage>
</organism>
<evidence type="ECO:0000313" key="2">
    <source>
        <dbReference type="Proteomes" id="UP000287651"/>
    </source>
</evidence>
<evidence type="ECO:0000313" key="1">
    <source>
        <dbReference type="EMBL" id="RRT38710.1"/>
    </source>
</evidence>
<dbReference type="AlphaFoldDB" id="A0A426XH01"/>
<gene>
    <name evidence="1" type="ORF">B296_00057894</name>
</gene>
<comment type="caution">
    <text evidence="1">The sequence shown here is derived from an EMBL/GenBank/DDBJ whole genome shotgun (WGS) entry which is preliminary data.</text>
</comment>
<dbReference type="EMBL" id="AMZH03020943">
    <property type="protein sequence ID" value="RRT38710.1"/>
    <property type="molecule type" value="Genomic_DNA"/>
</dbReference>
<protein>
    <submittedName>
        <fullName evidence="1">Uncharacterized protein</fullName>
    </submittedName>
</protein>
<name>A0A426XH01_ENSVE</name>